<dbReference type="Pfam" id="PF13639">
    <property type="entry name" value="zf-RING_2"/>
    <property type="match status" value="1"/>
</dbReference>
<dbReference type="PROSITE" id="PS50089">
    <property type="entry name" value="ZF_RING_2"/>
    <property type="match status" value="1"/>
</dbReference>
<organism evidence="12">
    <name type="scientific">Anthurium amnicola</name>
    <dbReference type="NCBI Taxonomy" id="1678845"/>
    <lineage>
        <taxon>Eukaryota</taxon>
        <taxon>Viridiplantae</taxon>
        <taxon>Streptophyta</taxon>
        <taxon>Embryophyta</taxon>
        <taxon>Tracheophyta</taxon>
        <taxon>Spermatophyta</taxon>
        <taxon>Magnoliopsida</taxon>
        <taxon>Liliopsida</taxon>
        <taxon>Araceae</taxon>
        <taxon>Pothoideae</taxon>
        <taxon>Potheae</taxon>
        <taxon>Anthurium</taxon>
    </lineage>
</organism>
<dbReference type="EMBL" id="GDJX01023298">
    <property type="protein sequence ID" value="JAT44638.1"/>
    <property type="molecule type" value="Transcribed_RNA"/>
</dbReference>
<comment type="catalytic activity">
    <reaction evidence="1">
        <text>S-ubiquitinyl-[E2 ubiquitin-conjugating enzyme]-L-cysteine + [acceptor protein]-L-lysine = [E2 ubiquitin-conjugating enzyme]-L-cysteine + N(6)-ubiquitinyl-[acceptor protein]-L-lysine.</text>
        <dbReference type="EC" id="2.3.2.27"/>
    </reaction>
</comment>
<evidence type="ECO:0000313" key="11">
    <source>
        <dbReference type="EMBL" id="JAT42010.1"/>
    </source>
</evidence>
<dbReference type="SUPFAM" id="SSF57850">
    <property type="entry name" value="RING/U-box"/>
    <property type="match status" value="1"/>
</dbReference>
<dbReference type="EC" id="2.3.2.27" evidence="2"/>
<dbReference type="SMART" id="SM00184">
    <property type="entry name" value="RING"/>
    <property type="match status" value="1"/>
</dbReference>
<keyword evidence="6" id="KW-0833">Ubl conjugation pathway</keyword>
<dbReference type="PANTHER" id="PTHR46463">
    <property type="entry name" value="ZINC FINGER, RING/FYVE/PHD-TYPE"/>
    <property type="match status" value="1"/>
</dbReference>
<evidence type="ECO:0000256" key="6">
    <source>
        <dbReference type="ARBA" id="ARBA00022786"/>
    </source>
</evidence>
<protein>
    <recommendedName>
        <fullName evidence="2">RING-type E3 ubiquitin transferase</fullName>
        <ecNumber evidence="2">2.3.2.27</ecNumber>
    </recommendedName>
</protein>
<dbReference type="EMBL" id="GDJX01007224">
    <property type="protein sequence ID" value="JAT60712.1"/>
    <property type="molecule type" value="Transcribed_RNA"/>
</dbReference>
<evidence type="ECO:0000259" key="10">
    <source>
        <dbReference type="PROSITE" id="PS50089"/>
    </source>
</evidence>
<evidence type="ECO:0000256" key="4">
    <source>
        <dbReference type="ARBA" id="ARBA00022723"/>
    </source>
</evidence>
<evidence type="ECO:0000313" key="12">
    <source>
        <dbReference type="EMBL" id="JAT44638.1"/>
    </source>
</evidence>
<feature type="region of interest" description="Disordered" evidence="9">
    <location>
        <begin position="55"/>
        <end position="75"/>
    </location>
</feature>
<keyword evidence="3" id="KW-0808">Transferase</keyword>
<dbReference type="GO" id="GO:0061630">
    <property type="term" value="F:ubiquitin protein ligase activity"/>
    <property type="evidence" value="ECO:0007669"/>
    <property type="project" value="UniProtKB-EC"/>
</dbReference>
<evidence type="ECO:0000256" key="8">
    <source>
        <dbReference type="PROSITE-ProRule" id="PRU00175"/>
    </source>
</evidence>
<evidence type="ECO:0000256" key="3">
    <source>
        <dbReference type="ARBA" id="ARBA00022679"/>
    </source>
</evidence>
<keyword evidence="5 8" id="KW-0863">Zinc-finger</keyword>
<name>A0A1D1XQH8_9ARAE</name>
<evidence type="ECO:0000256" key="5">
    <source>
        <dbReference type="ARBA" id="ARBA00022771"/>
    </source>
</evidence>
<dbReference type="InterPro" id="IPR001841">
    <property type="entry name" value="Znf_RING"/>
</dbReference>
<reference evidence="12" key="1">
    <citation type="submission" date="2015-07" db="EMBL/GenBank/DDBJ databases">
        <title>Transcriptome Assembly of Anthurium amnicola.</title>
        <authorList>
            <person name="Suzuki J."/>
        </authorList>
    </citation>
    <scope>NUCLEOTIDE SEQUENCE</scope>
</reference>
<keyword evidence="4" id="KW-0479">Metal-binding</keyword>
<dbReference type="PANTHER" id="PTHR46463:SF10">
    <property type="entry name" value="OS01G0926200 PROTEIN"/>
    <property type="match status" value="1"/>
</dbReference>
<evidence type="ECO:0000256" key="9">
    <source>
        <dbReference type="SAM" id="MobiDB-lite"/>
    </source>
</evidence>
<dbReference type="InterPro" id="IPR013083">
    <property type="entry name" value="Znf_RING/FYVE/PHD"/>
</dbReference>
<sequence length="231" mass="25813">MGAFCCCPCGEEFEEYTHPSSCIYRHCICLRHFFHRLLNGNGSMFQRIDGRNVTLSNQGGTPLASTGLSTGSDEGSLSETYHLVARPTSYETDPRYSRTQRDGLVSRHEKSLSHIQEGSQAIKRSSSSSGTLHVGAAKKQDITDIEEESKAAHPESEKIFLSGKAAYGIDYMLTSEDEDVCPTCLEEYTSDNPKILTQCSHHFHLSCIYEWMERSENCPLCGKEMEFCESP</sequence>
<dbReference type="Gene3D" id="3.30.40.10">
    <property type="entry name" value="Zinc/RING finger domain, C3HC4 (zinc finger)"/>
    <property type="match status" value="1"/>
</dbReference>
<evidence type="ECO:0000256" key="1">
    <source>
        <dbReference type="ARBA" id="ARBA00000900"/>
    </source>
</evidence>
<proteinExistence type="predicted"/>
<dbReference type="GO" id="GO:0008270">
    <property type="term" value="F:zinc ion binding"/>
    <property type="evidence" value="ECO:0007669"/>
    <property type="project" value="UniProtKB-KW"/>
</dbReference>
<evidence type="ECO:0000256" key="2">
    <source>
        <dbReference type="ARBA" id="ARBA00012483"/>
    </source>
</evidence>
<feature type="domain" description="RING-type" evidence="10">
    <location>
        <begin position="181"/>
        <end position="221"/>
    </location>
</feature>
<dbReference type="AlphaFoldDB" id="A0A1D1XQH8"/>
<feature type="compositionally biased region" description="Polar residues" evidence="9">
    <location>
        <begin position="118"/>
        <end position="131"/>
    </location>
</feature>
<gene>
    <name evidence="12" type="primary">At3g02290_6</name>
    <name evidence="13" type="synonym">At3g02290_13</name>
    <name evidence="11" type="synonym">At3g02290_5</name>
    <name evidence="13" type="ORF">g.90800</name>
    <name evidence="11" type="ORF">g.90802</name>
    <name evidence="12" type="ORF">g.90803</name>
</gene>
<keyword evidence="7" id="KW-0862">Zinc</keyword>
<evidence type="ECO:0000256" key="7">
    <source>
        <dbReference type="ARBA" id="ARBA00022833"/>
    </source>
</evidence>
<dbReference type="EMBL" id="GDJX01025926">
    <property type="protein sequence ID" value="JAT42010.1"/>
    <property type="molecule type" value="Transcribed_RNA"/>
</dbReference>
<feature type="region of interest" description="Disordered" evidence="9">
    <location>
        <begin position="118"/>
        <end position="140"/>
    </location>
</feature>
<evidence type="ECO:0000313" key="13">
    <source>
        <dbReference type="EMBL" id="JAT60712.1"/>
    </source>
</evidence>
<dbReference type="CDD" id="cd23116">
    <property type="entry name" value="RING-H2_AIRP1-like"/>
    <property type="match status" value="1"/>
</dbReference>
<accession>A0A1D1XQH8</accession>